<keyword evidence="2" id="KW-0560">Oxidoreductase</keyword>
<dbReference type="InterPro" id="IPR036291">
    <property type="entry name" value="NAD(P)-bd_dom_sf"/>
</dbReference>
<evidence type="ECO:0000313" key="4">
    <source>
        <dbReference type="EMBL" id="GGB40148.1"/>
    </source>
</evidence>
<comment type="similarity">
    <text evidence="1 3">Belongs to the short-chain dehydrogenases/reductases (SDR) family.</text>
</comment>
<dbReference type="PRINTS" id="PR00080">
    <property type="entry name" value="SDRFAMILY"/>
</dbReference>
<comment type="caution">
    <text evidence="4">The sequence shown here is derived from an EMBL/GenBank/DDBJ whole genome shotgun (WGS) entry which is preliminary data.</text>
</comment>
<accession>A0ABQ1IGH8</accession>
<evidence type="ECO:0000256" key="2">
    <source>
        <dbReference type="ARBA" id="ARBA00023002"/>
    </source>
</evidence>
<dbReference type="NCBIfam" id="NF005065">
    <property type="entry name" value="PRK06482.1"/>
    <property type="match status" value="1"/>
</dbReference>
<evidence type="ECO:0000313" key="5">
    <source>
        <dbReference type="Proteomes" id="UP000603352"/>
    </source>
</evidence>
<organism evidence="4 5">
    <name type="scientific">Tistrella bauzanensis</name>
    <dbReference type="NCBI Taxonomy" id="657419"/>
    <lineage>
        <taxon>Bacteria</taxon>
        <taxon>Pseudomonadati</taxon>
        <taxon>Pseudomonadota</taxon>
        <taxon>Alphaproteobacteria</taxon>
        <taxon>Geminicoccales</taxon>
        <taxon>Geminicoccaceae</taxon>
        <taxon>Tistrella</taxon>
    </lineage>
</organism>
<dbReference type="InterPro" id="IPR051911">
    <property type="entry name" value="SDR_oxidoreductase"/>
</dbReference>
<evidence type="ECO:0000256" key="3">
    <source>
        <dbReference type="RuleBase" id="RU000363"/>
    </source>
</evidence>
<dbReference type="SUPFAM" id="SSF51735">
    <property type="entry name" value="NAD(P)-binding Rossmann-fold domains"/>
    <property type="match status" value="1"/>
</dbReference>
<protein>
    <submittedName>
        <fullName evidence="4">Short-chain dehydrogenase/reductase</fullName>
    </submittedName>
</protein>
<reference evidence="5" key="1">
    <citation type="journal article" date="2019" name="Int. J. Syst. Evol. Microbiol.">
        <title>The Global Catalogue of Microorganisms (GCM) 10K type strain sequencing project: providing services to taxonomists for standard genome sequencing and annotation.</title>
        <authorList>
            <consortium name="The Broad Institute Genomics Platform"/>
            <consortium name="The Broad Institute Genome Sequencing Center for Infectious Disease"/>
            <person name="Wu L."/>
            <person name="Ma J."/>
        </authorList>
    </citation>
    <scope>NUCLEOTIDE SEQUENCE [LARGE SCALE GENOMIC DNA]</scope>
    <source>
        <strain evidence="5">CGMCC 1.10188</strain>
    </source>
</reference>
<dbReference type="EMBL" id="BMDZ01000022">
    <property type="protein sequence ID" value="GGB40148.1"/>
    <property type="molecule type" value="Genomic_DNA"/>
</dbReference>
<dbReference type="CDD" id="cd05374">
    <property type="entry name" value="17beta-HSD-like_SDR_c"/>
    <property type="match status" value="1"/>
</dbReference>
<dbReference type="InterPro" id="IPR002347">
    <property type="entry name" value="SDR_fam"/>
</dbReference>
<dbReference type="Pfam" id="PF00106">
    <property type="entry name" value="adh_short"/>
    <property type="match status" value="1"/>
</dbReference>
<sequence>MTKTWFITGTSSGFGRIMTETLLARGDRVAATLRRPERLAGLADAYGDRLWLADLDVTDTARLRAVTDAAFAHFGRIEVVVSNAGYGLLGAAEELDDAAIRRQIETNVLGSMQLFRAVVPHLRRQGGGRFLQLSSMGGQMAFPGLSLYHASKWAMEGFFEAAAPEVAPFGIGVTLIEPGAASTGFGSTGADLAAPSAVYADTPAGAIRRAFTEGAFPVPGDSGRMVARMVEVAETVEAPRRLTLGSDAYEQIRAALLGRLAALDAQEAVARSTDLGAG</sequence>
<dbReference type="PRINTS" id="PR00081">
    <property type="entry name" value="GDHRDH"/>
</dbReference>
<dbReference type="Proteomes" id="UP000603352">
    <property type="component" value="Unassembled WGS sequence"/>
</dbReference>
<keyword evidence="5" id="KW-1185">Reference proteome</keyword>
<proteinExistence type="inferred from homology"/>
<dbReference type="Gene3D" id="3.40.50.720">
    <property type="entry name" value="NAD(P)-binding Rossmann-like Domain"/>
    <property type="match status" value="1"/>
</dbReference>
<dbReference type="PANTHER" id="PTHR43976">
    <property type="entry name" value="SHORT CHAIN DEHYDROGENASE"/>
    <property type="match status" value="1"/>
</dbReference>
<gene>
    <name evidence="4" type="ORF">GCM10011505_22070</name>
</gene>
<evidence type="ECO:0000256" key="1">
    <source>
        <dbReference type="ARBA" id="ARBA00006484"/>
    </source>
</evidence>
<dbReference type="PANTHER" id="PTHR43976:SF16">
    <property type="entry name" value="SHORT-CHAIN DEHYDROGENASE_REDUCTASE FAMILY PROTEIN"/>
    <property type="match status" value="1"/>
</dbReference>
<dbReference type="RefSeq" id="WP_188577740.1">
    <property type="nucleotide sequence ID" value="NZ_BMDZ01000022.1"/>
</dbReference>
<name>A0ABQ1IGH8_9PROT</name>